<dbReference type="SUPFAM" id="SSF52799">
    <property type="entry name" value="(Phosphotyrosine protein) phosphatases II"/>
    <property type="match status" value="1"/>
</dbReference>
<dbReference type="InterPro" id="IPR029021">
    <property type="entry name" value="Prot-tyrosine_phosphatase-like"/>
</dbReference>
<sequence>MLIGCPAASLREVCAERAPSHILLLVSPGIAAPVPPPAPLTLALVFNDIPAERPGFVAPRTEDVARILAFGRSWDGGAPLLASCQAGVSRSTAALFIIACACRPDLPEAAIAERLRHAAPSATPNPLLVSLADRILGRQDRMIQAVAGIGRGADYVPYRSFELALPPAG</sequence>
<dbReference type="Proteomes" id="UP000564885">
    <property type="component" value="Unassembled WGS sequence"/>
</dbReference>
<keyword evidence="2" id="KW-1185">Reference proteome</keyword>
<dbReference type="Gene3D" id="3.90.190.10">
    <property type="entry name" value="Protein tyrosine phosphatase superfamily"/>
    <property type="match status" value="1"/>
</dbReference>
<comment type="caution">
    <text evidence="1">The sequence shown here is derived from an EMBL/GenBank/DDBJ whole genome shotgun (WGS) entry which is preliminary data.</text>
</comment>
<dbReference type="EMBL" id="JABEPP010000003">
    <property type="protein sequence ID" value="NNM72868.1"/>
    <property type="molecule type" value="Genomic_DNA"/>
</dbReference>
<evidence type="ECO:0000313" key="1">
    <source>
        <dbReference type="EMBL" id="NNM72868.1"/>
    </source>
</evidence>
<proteinExistence type="predicted"/>
<accession>A0A849I658</accession>
<protein>
    <submittedName>
        <fullName evidence="1">Protein tyrosine phosphatase</fullName>
    </submittedName>
</protein>
<reference evidence="1 2" key="1">
    <citation type="submission" date="2020-04" db="EMBL/GenBank/DDBJ databases">
        <title>Enterovirga sp. isolate from soil.</title>
        <authorList>
            <person name="Chea S."/>
            <person name="Kim D.-U."/>
        </authorList>
    </citation>
    <scope>NUCLEOTIDE SEQUENCE [LARGE SCALE GENOMIC DNA]</scope>
    <source>
        <strain evidence="1 2">DB1703</strain>
    </source>
</reference>
<organism evidence="1 2">
    <name type="scientific">Enterovirga aerilata</name>
    <dbReference type="NCBI Taxonomy" id="2730920"/>
    <lineage>
        <taxon>Bacteria</taxon>
        <taxon>Pseudomonadati</taxon>
        <taxon>Pseudomonadota</taxon>
        <taxon>Alphaproteobacteria</taxon>
        <taxon>Hyphomicrobiales</taxon>
        <taxon>Methylobacteriaceae</taxon>
        <taxon>Enterovirga</taxon>
    </lineage>
</organism>
<evidence type="ECO:0000313" key="2">
    <source>
        <dbReference type="Proteomes" id="UP000564885"/>
    </source>
</evidence>
<dbReference type="AlphaFoldDB" id="A0A849I658"/>
<gene>
    <name evidence="1" type="ORF">HJG44_10820</name>
</gene>
<name>A0A849I658_9HYPH</name>